<comment type="caution">
    <text evidence="3">The sequence shown here is derived from an EMBL/GenBank/DDBJ whole genome shotgun (WGS) entry which is preliminary data.</text>
</comment>
<dbReference type="Gene3D" id="2.40.70.10">
    <property type="entry name" value="Acid Proteases"/>
    <property type="match status" value="2"/>
</dbReference>
<dbReference type="EMBL" id="RJJR01000002">
    <property type="protein sequence ID" value="RNI39015.1"/>
    <property type="molecule type" value="Genomic_DNA"/>
</dbReference>
<dbReference type="OrthoDB" id="3521766at2"/>
<dbReference type="RefSeq" id="WP_123119580.1">
    <property type="nucleotide sequence ID" value="NZ_RJJR01000002.1"/>
</dbReference>
<keyword evidence="1" id="KW-0732">Signal</keyword>
<dbReference type="SUPFAM" id="SSF50630">
    <property type="entry name" value="Acid proteases"/>
    <property type="match status" value="1"/>
</dbReference>
<evidence type="ECO:0000313" key="4">
    <source>
        <dbReference type="Proteomes" id="UP000267223"/>
    </source>
</evidence>
<dbReference type="SMART" id="SM00228">
    <property type="entry name" value="PDZ"/>
    <property type="match status" value="1"/>
</dbReference>
<feature type="domain" description="PDZ" evidence="2">
    <location>
        <begin position="297"/>
        <end position="381"/>
    </location>
</feature>
<dbReference type="Pfam" id="PF13650">
    <property type="entry name" value="Asp_protease_2"/>
    <property type="match status" value="2"/>
</dbReference>
<accession>A0A3M9NND5</accession>
<dbReference type="SUPFAM" id="SSF50156">
    <property type="entry name" value="PDZ domain-like"/>
    <property type="match status" value="1"/>
</dbReference>
<feature type="signal peptide" evidence="1">
    <location>
        <begin position="1"/>
        <end position="18"/>
    </location>
</feature>
<dbReference type="InterPro" id="IPR001478">
    <property type="entry name" value="PDZ"/>
</dbReference>
<evidence type="ECO:0000256" key="1">
    <source>
        <dbReference type="SAM" id="SignalP"/>
    </source>
</evidence>
<dbReference type="InterPro" id="IPR036034">
    <property type="entry name" value="PDZ_sf"/>
</dbReference>
<reference evidence="3 4" key="1">
    <citation type="submission" date="2018-11" db="EMBL/GenBank/DDBJ databases">
        <title>Draft genome sequence of Ferruginibacter sp. BO-59.</title>
        <authorList>
            <person name="Im W.T."/>
        </authorList>
    </citation>
    <scope>NUCLEOTIDE SEQUENCE [LARGE SCALE GENOMIC DNA]</scope>
    <source>
        <strain evidence="3 4">BO-59</strain>
    </source>
</reference>
<dbReference type="Proteomes" id="UP000267223">
    <property type="component" value="Unassembled WGS sequence"/>
</dbReference>
<name>A0A3M9NND5_9BACT</name>
<evidence type="ECO:0000259" key="2">
    <source>
        <dbReference type="PROSITE" id="PS50106"/>
    </source>
</evidence>
<evidence type="ECO:0000313" key="3">
    <source>
        <dbReference type="EMBL" id="RNI39015.1"/>
    </source>
</evidence>
<dbReference type="PROSITE" id="PS50106">
    <property type="entry name" value="PDZ"/>
    <property type="match status" value="1"/>
</dbReference>
<organism evidence="3 4">
    <name type="scientific">Hanamia caeni</name>
    <dbReference type="NCBI Taxonomy" id="2294116"/>
    <lineage>
        <taxon>Bacteria</taxon>
        <taxon>Pseudomonadati</taxon>
        <taxon>Bacteroidota</taxon>
        <taxon>Chitinophagia</taxon>
        <taxon>Chitinophagales</taxon>
        <taxon>Chitinophagaceae</taxon>
        <taxon>Hanamia</taxon>
    </lineage>
</organism>
<proteinExistence type="predicted"/>
<dbReference type="InterPro" id="IPR021109">
    <property type="entry name" value="Peptidase_aspartic_dom_sf"/>
</dbReference>
<protein>
    <submittedName>
        <fullName evidence="3">Signal protein PDZ</fullName>
    </submittedName>
</protein>
<dbReference type="AlphaFoldDB" id="A0A3M9NND5"/>
<gene>
    <name evidence="3" type="ORF">EFY79_04995</name>
</gene>
<dbReference type="Gene3D" id="2.30.42.10">
    <property type="match status" value="1"/>
</dbReference>
<feature type="chain" id="PRO_5018062422" evidence="1">
    <location>
        <begin position="19"/>
        <end position="394"/>
    </location>
</feature>
<keyword evidence="4" id="KW-1185">Reference proteome</keyword>
<sequence length="394" mass="44840">MRLLTFLALLLFCISAAAQEMYWEKPAQFITSFPFRQLNGGVVLIKAQFNNIPDSFNYILDTGSGGISLDSTTTATYNIKHVPSGRYIYGIAGVRKVDYAPHQSLNFPGLKVDSLDFYINDYDVLTSVYGIKIDGIIGYSFFSRYIVKINFDSLKISVYKPGYISYPAKGLLLHPQFQGLPIFPVTFKDSKEFTQKFFFDTGAGLCFLISSQLNEDSSVLIRRRKPVEIQVQGMGGKKRMHLTLIKELQLGNYKFRKVPTYLFEDEYNVLAYPQRSGLVGDDIFRRFNLILNYPKREIHLTPNTHFRDDFDYSYTGMTMYSLDGQIYVDDIVKGSPAAKAGLKNGDAIMGIENNFSGNLEIYKNLLQKTGYRTSILIMRQKGPLMIHLKIGRIK</sequence>